<accession>A0ABR4BFG6</accession>
<reference evidence="2 3" key="1">
    <citation type="submission" date="2024-09" db="EMBL/GenBank/DDBJ databases">
        <title>Rethinking Asexuality: The Enigmatic Case of Functional Sexual Genes in Lepraria (Stereocaulaceae).</title>
        <authorList>
            <person name="Doellman M."/>
            <person name="Sun Y."/>
            <person name="Barcenas-Pena A."/>
            <person name="Lumbsch H.T."/>
            <person name="Grewe F."/>
        </authorList>
    </citation>
    <scope>NUCLEOTIDE SEQUENCE [LARGE SCALE GENOMIC DNA]</scope>
    <source>
        <strain evidence="2 3">Grewe 0041</strain>
    </source>
</reference>
<name>A0ABR4BFG6_9LECA</name>
<protein>
    <submittedName>
        <fullName evidence="2">Uncharacterized protein</fullName>
    </submittedName>
</protein>
<gene>
    <name evidence="2" type="ORF">ABVK25_003494</name>
</gene>
<evidence type="ECO:0000313" key="2">
    <source>
        <dbReference type="EMBL" id="KAL2056470.1"/>
    </source>
</evidence>
<feature type="compositionally biased region" description="Acidic residues" evidence="1">
    <location>
        <begin position="1013"/>
        <end position="1024"/>
    </location>
</feature>
<organism evidence="2 3">
    <name type="scientific">Lepraria finkii</name>
    <dbReference type="NCBI Taxonomy" id="1340010"/>
    <lineage>
        <taxon>Eukaryota</taxon>
        <taxon>Fungi</taxon>
        <taxon>Dikarya</taxon>
        <taxon>Ascomycota</taxon>
        <taxon>Pezizomycotina</taxon>
        <taxon>Lecanoromycetes</taxon>
        <taxon>OSLEUM clade</taxon>
        <taxon>Lecanoromycetidae</taxon>
        <taxon>Lecanorales</taxon>
        <taxon>Lecanorineae</taxon>
        <taxon>Stereocaulaceae</taxon>
        <taxon>Lepraria</taxon>
    </lineage>
</organism>
<proteinExistence type="predicted"/>
<evidence type="ECO:0000313" key="3">
    <source>
        <dbReference type="Proteomes" id="UP001590951"/>
    </source>
</evidence>
<dbReference type="Proteomes" id="UP001590951">
    <property type="component" value="Unassembled WGS sequence"/>
</dbReference>
<sequence>MTLNPLFAQEDRALQEAIQESLKARTANMETQFGDSATSSGGELEQPVHQRISIEDRIKDLALRAATELPLVGDPHADTWVFIDPPQKQPEQDQHDYQHYVKRYQAPISMKKETLVKYSPFLAKAFAPTAQFRINRRRKLVKELADNPNIKYVIDLTPPTEGEEAVYLTTELCCSEGVRLWYQASEIWKVSKILAGGEEEYTSVRLQKVPSILPSVPEAQGWDDNTAEDYEASIPKPSPPSLPKITSALMPLEYSPVRHRSAIERVLSALQGKDPQLDSAPKLWTTFAVAKYLEIKHSELDSYIIRWLRAYPNSYFLEVLPEVSLQIADGLENYDLARDSFAILVGEEALDNLRRARKHNITDKRSAYGRKKEELPEAIFTRVEYASKIFLERITDEVTDFVGNGMQWMDDLAEFQRLSSYTKPELQSTIHALKALLKDYVRGAIYKLLCVNYDSVPGAELHHQGGQDLLPRVSRSDVWIDLSLNERLLSRTFWRALTSFKMFEGSTNLDIKEGWDMKWDSIKLSSVEKRELDRGTYREVRKDALDALIRAGECWIAYNETAEDCWLPHNEPQISSTLPIRNRSEAHVASAETDEPSGPIQAVNLLYGAQILATDPDDTNIRRPFTLAQETFDVGPTPIPDGPVSHGADTDWPFGAPRRYSALNMPSNMEGIRDPSYPKLDSGINKGQTDQILSQWPAPEEFPSWSGRGDSDRVEEFRDVLIEQQQQQIPERSLTPPFFKENVALPSTMPLSSERRILPMPQSHRNQQDVDEPATLLPTRKTRAAFFNLAMFFSQADRYINAFASQKLQYADLSTREEPHEIGITNTLTCLQDSEWKYLPLWAGGNDDGSGGVYIEQPPIADLGFSTPGPEIHTVDTPAPSTISPSEADFEIVDGQATDTSTNTSMVNNRSFANHMHRNRVYAADSADTSSHQSGAASDDFTMVTEDNEEELARRQIEAQERTEAAEEKAEKEARRVENGKERMIDENYADLFDDDEDDINDDGDDTDRAEREDFEEFEMMMAT</sequence>
<feature type="compositionally biased region" description="Acidic residues" evidence="1">
    <location>
        <begin position="988"/>
        <end position="1006"/>
    </location>
</feature>
<feature type="compositionally biased region" description="Basic and acidic residues" evidence="1">
    <location>
        <begin position="958"/>
        <end position="986"/>
    </location>
</feature>
<dbReference type="EMBL" id="JBHFEH010000008">
    <property type="protein sequence ID" value="KAL2056470.1"/>
    <property type="molecule type" value="Genomic_DNA"/>
</dbReference>
<keyword evidence="3" id="KW-1185">Reference proteome</keyword>
<comment type="caution">
    <text evidence="2">The sequence shown here is derived from an EMBL/GenBank/DDBJ whole genome shotgun (WGS) entry which is preliminary data.</text>
</comment>
<evidence type="ECO:0000256" key="1">
    <source>
        <dbReference type="SAM" id="MobiDB-lite"/>
    </source>
</evidence>
<feature type="region of interest" description="Disordered" evidence="1">
    <location>
        <begin position="631"/>
        <end position="653"/>
    </location>
</feature>
<feature type="region of interest" description="Disordered" evidence="1">
    <location>
        <begin position="958"/>
        <end position="1024"/>
    </location>
</feature>